<name>A0A939C091_9ACTN</name>
<keyword evidence="2" id="KW-1185">Reference proteome</keyword>
<proteinExistence type="predicted"/>
<reference evidence="1" key="1">
    <citation type="submission" date="2021-01" db="EMBL/GenBank/DDBJ databases">
        <title>YIM 132084 draft genome.</title>
        <authorList>
            <person name="An D."/>
        </authorList>
    </citation>
    <scope>NUCLEOTIDE SEQUENCE</scope>
    <source>
        <strain evidence="1">YIM 132084</strain>
    </source>
</reference>
<dbReference type="AlphaFoldDB" id="A0A939C091"/>
<evidence type="ECO:0000313" key="2">
    <source>
        <dbReference type="Proteomes" id="UP000663792"/>
    </source>
</evidence>
<accession>A0A939C091</accession>
<organism evidence="1 2">
    <name type="scientific">Nakamurella leprariae</name>
    <dbReference type="NCBI Taxonomy" id="2803911"/>
    <lineage>
        <taxon>Bacteria</taxon>
        <taxon>Bacillati</taxon>
        <taxon>Actinomycetota</taxon>
        <taxon>Actinomycetes</taxon>
        <taxon>Nakamurellales</taxon>
        <taxon>Nakamurellaceae</taxon>
        <taxon>Nakamurella</taxon>
    </lineage>
</organism>
<protein>
    <recommendedName>
        <fullName evidence="3">MaoC-like domain-containing protein</fullName>
    </recommendedName>
</protein>
<sequence length="165" mass="17512">MTETPTSASAATPSEFAVGHEFPAFERESGFAHWNRYAAVNDEFIGIHMDDDEGRAAGYPAAFGMGNLTWAYFHIALHRWLGDDCRIVSLSTQFRGAVVRGTRVMVRGTVTGTRTEGAEELVEVTLRAEDADGRTLAPAAAVVAVPTGDASTGRETPDGTAAGHA</sequence>
<dbReference type="Gene3D" id="3.10.129.10">
    <property type="entry name" value="Hotdog Thioesterase"/>
    <property type="match status" value="1"/>
</dbReference>
<dbReference type="RefSeq" id="WP_205258886.1">
    <property type="nucleotide sequence ID" value="NZ_JAERWK010000003.1"/>
</dbReference>
<evidence type="ECO:0008006" key="3">
    <source>
        <dbReference type="Google" id="ProtNLM"/>
    </source>
</evidence>
<dbReference type="InterPro" id="IPR029069">
    <property type="entry name" value="HotDog_dom_sf"/>
</dbReference>
<dbReference type="SUPFAM" id="SSF54637">
    <property type="entry name" value="Thioesterase/thiol ester dehydrase-isomerase"/>
    <property type="match status" value="1"/>
</dbReference>
<comment type="caution">
    <text evidence="1">The sequence shown here is derived from an EMBL/GenBank/DDBJ whole genome shotgun (WGS) entry which is preliminary data.</text>
</comment>
<gene>
    <name evidence="1" type="ORF">JL106_01370</name>
</gene>
<evidence type="ECO:0000313" key="1">
    <source>
        <dbReference type="EMBL" id="MBM9465927.1"/>
    </source>
</evidence>
<dbReference type="EMBL" id="JAERWK010000003">
    <property type="protein sequence ID" value="MBM9465927.1"/>
    <property type="molecule type" value="Genomic_DNA"/>
</dbReference>
<dbReference type="Proteomes" id="UP000663792">
    <property type="component" value="Unassembled WGS sequence"/>
</dbReference>